<dbReference type="EMBL" id="WGGD01000005">
    <property type="protein sequence ID" value="MUN28325.1"/>
    <property type="molecule type" value="Genomic_DNA"/>
</dbReference>
<organism evidence="1 2">
    <name type="scientific">Sulfuracidifex metallicus DSM 6482 = JCM 9184</name>
    <dbReference type="NCBI Taxonomy" id="523847"/>
    <lineage>
        <taxon>Archaea</taxon>
        <taxon>Thermoproteota</taxon>
        <taxon>Thermoprotei</taxon>
        <taxon>Sulfolobales</taxon>
        <taxon>Sulfolobaceae</taxon>
        <taxon>Sulfuracidifex</taxon>
    </lineage>
</organism>
<comment type="caution">
    <text evidence="1">The sequence shown here is derived from an EMBL/GenBank/DDBJ whole genome shotgun (WGS) entry which is preliminary data.</text>
</comment>
<reference evidence="1 2" key="1">
    <citation type="submission" date="2019-10" db="EMBL/GenBank/DDBJ databases">
        <title>Sequencing and Assembly of Multiple Reported Metal-Biooxidizing Members of the Extremely Thermoacidophilic Archaeal Family Sulfolobaceae.</title>
        <authorList>
            <person name="Counts J.A."/>
            <person name="Kelly R.M."/>
        </authorList>
    </citation>
    <scope>NUCLEOTIDE SEQUENCE [LARGE SCALE GENOMIC DNA]</scope>
    <source>
        <strain evidence="1 2">DSM 6482</strain>
    </source>
</reference>
<name>A0A6A9QM37_SULME</name>
<evidence type="ECO:0000313" key="2">
    <source>
        <dbReference type="Proteomes" id="UP000470772"/>
    </source>
</evidence>
<dbReference type="AlphaFoldDB" id="A0A6A9QM37"/>
<dbReference type="OrthoDB" id="42720at2157"/>
<accession>A0A6A9QM37</accession>
<protein>
    <recommendedName>
        <fullName evidence="3">DUF47 family protein</fullName>
    </recommendedName>
</protein>
<keyword evidence="2" id="KW-1185">Reference proteome</keyword>
<gene>
    <name evidence="1" type="ORF">GC250_02320</name>
</gene>
<evidence type="ECO:0000313" key="1">
    <source>
        <dbReference type="EMBL" id="MUN28325.1"/>
    </source>
</evidence>
<dbReference type="Proteomes" id="UP000470772">
    <property type="component" value="Unassembled WGS sequence"/>
</dbReference>
<evidence type="ECO:0008006" key="3">
    <source>
        <dbReference type="Google" id="ProtNLM"/>
    </source>
</evidence>
<sequence length="134" mass="15947">MSMSDIKVSRILFEFETIIKDHSFYLDELQNMIEIPEFDVEKAERLIKRMRRVRRDLERGINVITQNVESMSETNMKEEALGILNYLMTVGLKEEKEMLMQLKDSLTKRGIQNDLEKDVDQIQRILNNISRFSF</sequence>
<proteinExistence type="predicted"/>